<comment type="subunit">
    <text evidence="6">Component of the oligosaccharyltransferase (OST) complex.</text>
</comment>
<dbReference type="Pfam" id="PF05251">
    <property type="entry name" value="Ost5"/>
    <property type="match status" value="1"/>
</dbReference>
<keyword evidence="8" id="KW-1185">Reference proteome</keyword>
<keyword evidence="4 6" id="KW-1133">Transmembrane helix</keyword>
<dbReference type="GeneID" id="64855085"/>
<feature type="transmembrane region" description="Helical" evidence="6">
    <location>
        <begin position="57"/>
        <end position="78"/>
    </location>
</feature>
<evidence type="ECO:0000256" key="2">
    <source>
        <dbReference type="ARBA" id="ARBA00009825"/>
    </source>
</evidence>
<keyword evidence="7" id="KW-0808">Transferase</keyword>
<feature type="transmembrane region" description="Helical" evidence="6">
    <location>
        <begin position="28"/>
        <end position="45"/>
    </location>
</feature>
<evidence type="ECO:0000256" key="3">
    <source>
        <dbReference type="ARBA" id="ARBA00022692"/>
    </source>
</evidence>
<sequence length="86" mass="9495">MGYETLYNEFHANENVQAFIPLAQQPRYGIMATVLALLFLFGAVMTACSKKSIVPKFLIFTFLSVFGSILFAIAAIFVSDAFGVYV</sequence>
<evidence type="ECO:0000256" key="1">
    <source>
        <dbReference type="ARBA" id="ARBA00004141"/>
    </source>
</evidence>
<dbReference type="OrthoDB" id="4047914at2759"/>
<evidence type="ECO:0000313" key="8">
    <source>
        <dbReference type="Proteomes" id="UP000644660"/>
    </source>
</evidence>
<dbReference type="AlphaFoldDB" id="A0A8H2VB18"/>
<proteinExistence type="inferred from homology"/>
<keyword evidence="5 6" id="KW-0472">Membrane</keyword>
<reference evidence="7 8" key="1">
    <citation type="submission" date="2020-05" db="EMBL/GenBank/DDBJ databases">
        <authorList>
            <person name="Casaregola S."/>
            <person name="Devillers H."/>
            <person name="Grondin C."/>
        </authorList>
    </citation>
    <scope>NUCLEOTIDE SEQUENCE [LARGE SCALE GENOMIC DNA]</scope>
    <source>
        <strain evidence="7 8">CLIB 1767</strain>
    </source>
</reference>
<comment type="subcellular location">
    <subcellularLocation>
        <location evidence="1 6">Membrane</location>
        <topology evidence="1 6">Multi-pass membrane protein</topology>
    </subcellularLocation>
</comment>
<dbReference type="GO" id="GO:0006487">
    <property type="term" value="P:protein N-linked glycosylation"/>
    <property type="evidence" value="ECO:0007669"/>
    <property type="project" value="UniProtKB-UniRule"/>
</dbReference>
<dbReference type="GO" id="GO:0008250">
    <property type="term" value="C:oligosaccharyltransferase complex"/>
    <property type="evidence" value="ECO:0007669"/>
    <property type="project" value="UniProtKB-UniRule"/>
</dbReference>
<dbReference type="InterPro" id="IPR007915">
    <property type="entry name" value="TMEM258/Ost5"/>
</dbReference>
<comment type="similarity">
    <text evidence="2 6">Belongs to the OST5 family.</text>
</comment>
<dbReference type="GO" id="GO:0016740">
    <property type="term" value="F:transferase activity"/>
    <property type="evidence" value="ECO:0007669"/>
    <property type="project" value="UniProtKB-KW"/>
</dbReference>
<evidence type="ECO:0000256" key="5">
    <source>
        <dbReference type="ARBA" id="ARBA00023136"/>
    </source>
</evidence>
<evidence type="ECO:0000256" key="6">
    <source>
        <dbReference type="RuleBase" id="RU367008"/>
    </source>
</evidence>
<comment type="function">
    <text evidence="6">Subunit of the oligosaccharyl transferase (OST) complex that catalyzes the initial transfer of a defined glycan (Glc(3)Man(9)GlcNAc(2) in eukaryotes) from the lipid carrier dolichol-pyrophosphate to an asparagine residue within an Asn-X-Ser/Thr consensus motif in nascent polypeptide chains, the first step in protein N-glycosylation. N-glycosylation occurs cotranslationally and the complex associates with the Sec61 complex at the channel-forming translocon complex that mediates protein translocation across the endoplasmic reticulum (ER). All subunits are required for a maximal enzyme activity.</text>
</comment>
<protein>
    <recommendedName>
        <fullName evidence="6">Dolichyl-diphosphooligosaccharide-protein glycosyltransferase subunit OST5</fullName>
    </recommendedName>
</protein>
<dbReference type="EMBL" id="CAEFZW010000001">
    <property type="protein sequence ID" value="CAB4251971.1"/>
    <property type="molecule type" value="Genomic_DNA"/>
</dbReference>
<evidence type="ECO:0000256" key="4">
    <source>
        <dbReference type="ARBA" id="ARBA00022989"/>
    </source>
</evidence>
<organism evidence="7 8">
    <name type="scientific">Maudiozyma barnettii</name>
    <dbReference type="NCBI Taxonomy" id="61262"/>
    <lineage>
        <taxon>Eukaryota</taxon>
        <taxon>Fungi</taxon>
        <taxon>Dikarya</taxon>
        <taxon>Ascomycota</taxon>
        <taxon>Saccharomycotina</taxon>
        <taxon>Saccharomycetes</taxon>
        <taxon>Saccharomycetales</taxon>
        <taxon>Saccharomycetaceae</taxon>
        <taxon>Maudiozyma</taxon>
    </lineage>
</organism>
<dbReference type="Proteomes" id="UP000644660">
    <property type="component" value="Unassembled WGS sequence"/>
</dbReference>
<evidence type="ECO:0000313" key="7">
    <source>
        <dbReference type="EMBL" id="CAB4251971.1"/>
    </source>
</evidence>
<keyword evidence="3 6" id="KW-0812">Transmembrane</keyword>
<accession>A0A8H2VB18</accession>
<dbReference type="RefSeq" id="XP_041404010.1">
    <property type="nucleotide sequence ID" value="XM_041548076.1"/>
</dbReference>
<gene>
    <name evidence="7" type="ORF">KABA2_01S03014</name>
</gene>
<comment type="caution">
    <text evidence="7">The sequence shown here is derived from an EMBL/GenBank/DDBJ whole genome shotgun (WGS) entry which is preliminary data.</text>
</comment>
<name>A0A8H2VB18_9SACH</name>